<sequence>MDFSRLHMYTPPQCVPENTGYTYALSSSYSSDALDFEIEHKIDPVFDSPRMSRRSLRLAAAGFNKTDDARSDTLRDSSYSGNVTFREQVVRQRKSTNKQSGSVRETPRKTLFSSPIYSQSSFNSHTTDASMVSMVLDESSIREQTEVDHFWGLDDDGEPKGSDTMLTQGNGDIATAETQTTMINGYTCSDCSMLSERKEALTAKSASYVPSSRIYSRDRSQRHASSNPH</sequence>
<feature type="region of interest" description="Disordered" evidence="1">
    <location>
        <begin position="202"/>
        <end position="229"/>
    </location>
</feature>
<dbReference type="GeneTree" id="ENSGT00940000155830"/>
<evidence type="ECO:0000256" key="1">
    <source>
        <dbReference type="SAM" id="MobiDB-lite"/>
    </source>
</evidence>
<feature type="domain" description="SUN" evidence="2">
    <location>
        <begin position="88"/>
        <end position="222"/>
    </location>
</feature>
<proteinExistence type="predicted"/>
<reference evidence="3" key="2">
    <citation type="submission" date="2025-09" db="UniProtKB">
        <authorList>
            <consortium name="Ensembl"/>
        </authorList>
    </citation>
    <scope>IDENTIFICATION</scope>
</reference>
<dbReference type="Proteomes" id="UP000694426">
    <property type="component" value="Unplaced"/>
</dbReference>
<evidence type="ECO:0000259" key="2">
    <source>
        <dbReference type="Pfam" id="PF09387"/>
    </source>
</evidence>
<organism evidence="3 4">
    <name type="scientific">Anser brachyrhynchus</name>
    <name type="common">Pink-footed goose</name>
    <dbReference type="NCBI Taxonomy" id="132585"/>
    <lineage>
        <taxon>Eukaryota</taxon>
        <taxon>Metazoa</taxon>
        <taxon>Chordata</taxon>
        <taxon>Craniata</taxon>
        <taxon>Vertebrata</taxon>
        <taxon>Euteleostomi</taxon>
        <taxon>Archelosauria</taxon>
        <taxon>Archosauria</taxon>
        <taxon>Dinosauria</taxon>
        <taxon>Saurischia</taxon>
        <taxon>Theropoda</taxon>
        <taxon>Coelurosauria</taxon>
        <taxon>Aves</taxon>
        <taxon>Neognathae</taxon>
        <taxon>Galloanserae</taxon>
        <taxon>Anseriformes</taxon>
        <taxon>Anatidae</taxon>
        <taxon>Anserinae</taxon>
        <taxon>Anser</taxon>
    </lineage>
</organism>
<dbReference type="Ensembl" id="ENSABRT00000007790.1">
    <property type="protein sequence ID" value="ENSABRP00000005371.1"/>
    <property type="gene ID" value="ENSABRG00000005017.1"/>
</dbReference>
<dbReference type="AlphaFoldDB" id="A0A8B9BJT7"/>
<keyword evidence="4" id="KW-1185">Reference proteome</keyword>
<dbReference type="Pfam" id="PF09387">
    <property type="entry name" value="MRP"/>
    <property type="match status" value="1"/>
</dbReference>
<name>A0A8B9BJT7_9AVES</name>
<evidence type="ECO:0000313" key="3">
    <source>
        <dbReference type="Ensembl" id="ENSABRP00000005371.1"/>
    </source>
</evidence>
<dbReference type="PANTHER" id="PTHR12911">
    <property type="entry name" value="SAD1/UNC-84-LIKE PROTEIN-RELATED"/>
    <property type="match status" value="1"/>
</dbReference>
<reference evidence="3" key="1">
    <citation type="submission" date="2025-08" db="UniProtKB">
        <authorList>
            <consortium name="Ensembl"/>
        </authorList>
    </citation>
    <scope>IDENTIFICATION</scope>
</reference>
<dbReference type="GO" id="GO:0034993">
    <property type="term" value="C:meiotic nuclear membrane microtubule tethering complex"/>
    <property type="evidence" value="ECO:0007669"/>
    <property type="project" value="TreeGrafter"/>
</dbReference>
<dbReference type="GO" id="GO:0043495">
    <property type="term" value="F:protein-membrane adaptor activity"/>
    <property type="evidence" value="ECO:0007669"/>
    <property type="project" value="TreeGrafter"/>
</dbReference>
<dbReference type="InterPro" id="IPR032680">
    <property type="entry name" value="SUN1_N"/>
</dbReference>
<feature type="compositionally biased region" description="Polar residues" evidence="1">
    <location>
        <begin position="204"/>
        <end position="214"/>
    </location>
</feature>
<protein>
    <recommendedName>
        <fullName evidence="2">SUN domain-containing protein</fullName>
    </recommendedName>
</protein>
<dbReference type="InterPro" id="IPR045119">
    <property type="entry name" value="SUN1-5"/>
</dbReference>
<dbReference type="PANTHER" id="PTHR12911:SF23">
    <property type="entry name" value="SUN DOMAIN-CONTAINING PROTEIN 1"/>
    <property type="match status" value="1"/>
</dbReference>
<evidence type="ECO:0000313" key="4">
    <source>
        <dbReference type="Proteomes" id="UP000694426"/>
    </source>
</evidence>
<accession>A0A8B9BJT7</accession>